<reference evidence="2" key="5">
    <citation type="submission" date="2025-09" db="UniProtKB">
        <authorList>
            <consortium name="Ensembl"/>
        </authorList>
    </citation>
    <scope>IDENTIFICATION</scope>
</reference>
<dbReference type="STRING" id="7868.ENSCMIP00000026618"/>
<feature type="domain" description="J" evidence="1">
    <location>
        <begin position="8"/>
        <end position="77"/>
    </location>
</feature>
<sequence length="97" mass="11198">RGSDCKTAYYDLLQISPTATRSQIKTAYYKQSFIFHPDKNAGSEQAVLKFTQISEAYSVLTPYQMQGLLLTLYSLFRKHLRFSTAVLKSRIPEILHY</sequence>
<dbReference type="Gene3D" id="1.10.287.110">
    <property type="entry name" value="DnaJ domain"/>
    <property type="match status" value="1"/>
</dbReference>
<dbReference type="InterPro" id="IPR001623">
    <property type="entry name" value="DnaJ_domain"/>
</dbReference>
<dbReference type="Proteomes" id="UP000314986">
    <property type="component" value="Unassembled WGS sequence"/>
</dbReference>
<evidence type="ECO:0000313" key="2">
    <source>
        <dbReference type="Ensembl" id="ENSCMIP00000026618.1"/>
    </source>
</evidence>
<dbReference type="AlphaFoldDB" id="A0A4W3IIT3"/>
<dbReference type="InterPro" id="IPR053025">
    <property type="entry name" value="Mito_ATP_Synthase-Asso"/>
</dbReference>
<evidence type="ECO:0000259" key="1">
    <source>
        <dbReference type="PROSITE" id="PS50076"/>
    </source>
</evidence>
<name>A0A4W3IIT3_CALMI</name>
<dbReference type="PANTHER" id="PTHR44873:SF1">
    <property type="entry name" value="DNAJ HOMOLOG SUBFAMILY C MEMBER 30, MITOCHONDRIAL"/>
    <property type="match status" value="1"/>
</dbReference>
<dbReference type="PRINTS" id="PR00625">
    <property type="entry name" value="JDOMAIN"/>
</dbReference>
<dbReference type="Pfam" id="PF00226">
    <property type="entry name" value="DnaJ"/>
    <property type="match status" value="1"/>
</dbReference>
<reference evidence="2" key="4">
    <citation type="submission" date="2025-08" db="UniProtKB">
        <authorList>
            <consortium name="Ensembl"/>
        </authorList>
    </citation>
    <scope>IDENTIFICATION</scope>
</reference>
<dbReference type="CDD" id="cd06257">
    <property type="entry name" value="DnaJ"/>
    <property type="match status" value="1"/>
</dbReference>
<proteinExistence type="predicted"/>
<keyword evidence="3" id="KW-1185">Reference proteome</keyword>
<dbReference type="PROSITE" id="PS50076">
    <property type="entry name" value="DNAJ_2"/>
    <property type="match status" value="1"/>
</dbReference>
<dbReference type="Ensembl" id="ENSCMIT00000027048.1">
    <property type="protein sequence ID" value="ENSCMIP00000026618.1"/>
    <property type="gene ID" value="ENSCMIG00000011644.1"/>
</dbReference>
<reference evidence="3" key="2">
    <citation type="journal article" date="2007" name="PLoS Biol.">
        <title>Survey sequencing and comparative analysis of the elephant shark (Callorhinchus milii) genome.</title>
        <authorList>
            <person name="Venkatesh B."/>
            <person name="Kirkness E.F."/>
            <person name="Loh Y.H."/>
            <person name="Halpern A.L."/>
            <person name="Lee A.P."/>
            <person name="Johnson J."/>
            <person name="Dandona N."/>
            <person name="Viswanathan L.D."/>
            <person name="Tay A."/>
            <person name="Venter J.C."/>
            <person name="Strausberg R.L."/>
            <person name="Brenner S."/>
        </authorList>
    </citation>
    <scope>NUCLEOTIDE SEQUENCE [LARGE SCALE GENOMIC DNA]</scope>
</reference>
<reference evidence="3" key="1">
    <citation type="journal article" date="2006" name="Science">
        <title>Ancient noncoding elements conserved in the human genome.</title>
        <authorList>
            <person name="Venkatesh B."/>
            <person name="Kirkness E.F."/>
            <person name="Loh Y.H."/>
            <person name="Halpern A.L."/>
            <person name="Lee A.P."/>
            <person name="Johnson J."/>
            <person name="Dandona N."/>
            <person name="Viswanathan L.D."/>
            <person name="Tay A."/>
            <person name="Venter J.C."/>
            <person name="Strausberg R.L."/>
            <person name="Brenner S."/>
        </authorList>
    </citation>
    <scope>NUCLEOTIDE SEQUENCE [LARGE SCALE GENOMIC DNA]</scope>
</reference>
<dbReference type="PANTHER" id="PTHR44873">
    <property type="entry name" value="DNAJ HOMOLOG SUBFAMILY C MEMBER 30, MITOCHONDRIAL"/>
    <property type="match status" value="1"/>
</dbReference>
<dbReference type="SMART" id="SM00271">
    <property type="entry name" value="DnaJ"/>
    <property type="match status" value="1"/>
</dbReference>
<accession>A0A4W3IIT3</accession>
<dbReference type="SUPFAM" id="SSF46565">
    <property type="entry name" value="Chaperone J-domain"/>
    <property type="match status" value="1"/>
</dbReference>
<dbReference type="GeneTree" id="ENSGT00510000048685"/>
<protein>
    <recommendedName>
        <fullName evidence="1">J domain-containing protein</fullName>
    </recommendedName>
</protein>
<dbReference type="InParanoid" id="A0A4W3IIT3"/>
<reference evidence="3" key="3">
    <citation type="journal article" date="2014" name="Nature">
        <title>Elephant shark genome provides unique insights into gnathostome evolution.</title>
        <authorList>
            <consortium name="International Elephant Shark Genome Sequencing Consortium"/>
            <person name="Venkatesh B."/>
            <person name="Lee A.P."/>
            <person name="Ravi V."/>
            <person name="Maurya A.K."/>
            <person name="Lian M.M."/>
            <person name="Swann J.B."/>
            <person name="Ohta Y."/>
            <person name="Flajnik M.F."/>
            <person name="Sutoh Y."/>
            <person name="Kasahara M."/>
            <person name="Hoon S."/>
            <person name="Gangu V."/>
            <person name="Roy S.W."/>
            <person name="Irimia M."/>
            <person name="Korzh V."/>
            <person name="Kondrychyn I."/>
            <person name="Lim Z.W."/>
            <person name="Tay B.H."/>
            <person name="Tohari S."/>
            <person name="Kong K.W."/>
            <person name="Ho S."/>
            <person name="Lorente-Galdos B."/>
            <person name="Quilez J."/>
            <person name="Marques-Bonet T."/>
            <person name="Raney B.J."/>
            <person name="Ingham P.W."/>
            <person name="Tay A."/>
            <person name="Hillier L.W."/>
            <person name="Minx P."/>
            <person name="Boehm T."/>
            <person name="Wilson R.K."/>
            <person name="Brenner S."/>
            <person name="Warren W.C."/>
        </authorList>
    </citation>
    <scope>NUCLEOTIDE SEQUENCE [LARGE SCALE GENOMIC DNA]</scope>
</reference>
<evidence type="ECO:0000313" key="3">
    <source>
        <dbReference type="Proteomes" id="UP000314986"/>
    </source>
</evidence>
<organism evidence="2 3">
    <name type="scientific">Callorhinchus milii</name>
    <name type="common">Ghost shark</name>
    <dbReference type="NCBI Taxonomy" id="7868"/>
    <lineage>
        <taxon>Eukaryota</taxon>
        <taxon>Metazoa</taxon>
        <taxon>Chordata</taxon>
        <taxon>Craniata</taxon>
        <taxon>Vertebrata</taxon>
        <taxon>Chondrichthyes</taxon>
        <taxon>Holocephali</taxon>
        <taxon>Chimaeriformes</taxon>
        <taxon>Callorhinchidae</taxon>
        <taxon>Callorhinchus</taxon>
    </lineage>
</organism>
<dbReference type="InterPro" id="IPR036869">
    <property type="entry name" value="J_dom_sf"/>
</dbReference>